<dbReference type="AlphaFoldDB" id="A0A7S8F413"/>
<dbReference type="Gene3D" id="3.40.50.10540">
    <property type="entry name" value="Crotonobetainyl-coa:carnitine coa-transferase, domain 1"/>
    <property type="match status" value="1"/>
</dbReference>
<dbReference type="Proteomes" id="UP000594459">
    <property type="component" value="Chromosome"/>
</dbReference>
<evidence type="ECO:0000256" key="2">
    <source>
        <dbReference type="SAM" id="MobiDB-lite"/>
    </source>
</evidence>
<name>A0A7S8F413_9SPHN</name>
<evidence type="ECO:0000313" key="3">
    <source>
        <dbReference type="EMBL" id="QPC98804.1"/>
    </source>
</evidence>
<dbReference type="KEGG" id="qso:IRL76_13365"/>
<dbReference type="PANTHER" id="PTHR48207:SF4">
    <property type="entry name" value="BLL6097 PROTEIN"/>
    <property type="match status" value="1"/>
</dbReference>
<dbReference type="GO" id="GO:0008410">
    <property type="term" value="F:CoA-transferase activity"/>
    <property type="evidence" value="ECO:0007669"/>
    <property type="project" value="TreeGrafter"/>
</dbReference>
<feature type="compositionally biased region" description="Basic and acidic residues" evidence="2">
    <location>
        <begin position="348"/>
        <end position="360"/>
    </location>
</feature>
<dbReference type="InterPro" id="IPR050483">
    <property type="entry name" value="CoA-transferase_III_domain"/>
</dbReference>
<evidence type="ECO:0000256" key="1">
    <source>
        <dbReference type="ARBA" id="ARBA00022679"/>
    </source>
</evidence>
<reference evidence="3 4" key="1">
    <citation type="submission" date="2020-11" db="EMBL/GenBank/DDBJ databases">
        <title>The genome sequence of Erythrobacter sp. 6D36.</title>
        <authorList>
            <person name="Liu Y."/>
        </authorList>
    </citation>
    <scope>NUCLEOTIDE SEQUENCE [LARGE SCALE GENOMIC DNA]</scope>
    <source>
        <strain evidence="3 4">6D36</strain>
    </source>
</reference>
<organism evidence="3 4">
    <name type="scientific">Qipengyuania soli</name>
    <dbReference type="NCBI Taxonomy" id="2782568"/>
    <lineage>
        <taxon>Bacteria</taxon>
        <taxon>Pseudomonadati</taxon>
        <taxon>Pseudomonadota</taxon>
        <taxon>Alphaproteobacteria</taxon>
        <taxon>Sphingomonadales</taxon>
        <taxon>Erythrobacteraceae</taxon>
        <taxon>Qipengyuania</taxon>
    </lineage>
</organism>
<keyword evidence="1 3" id="KW-0808">Transferase</keyword>
<evidence type="ECO:0000313" key="4">
    <source>
        <dbReference type="Proteomes" id="UP000594459"/>
    </source>
</evidence>
<gene>
    <name evidence="3" type="ORF">IRL76_13365</name>
</gene>
<dbReference type="PANTHER" id="PTHR48207">
    <property type="entry name" value="SUCCINATE--HYDROXYMETHYLGLUTARATE COA-TRANSFERASE"/>
    <property type="match status" value="1"/>
</dbReference>
<dbReference type="RefSeq" id="WP_200981808.1">
    <property type="nucleotide sequence ID" value="NZ_CP064654.1"/>
</dbReference>
<dbReference type="Gene3D" id="3.30.1540.10">
    <property type="entry name" value="formyl-coa transferase, domain 3"/>
    <property type="match status" value="1"/>
</dbReference>
<keyword evidence="4" id="KW-1185">Reference proteome</keyword>
<dbReference type="InterPro" id="IPR044855">
    <property type="entry name" value="CoA-Trfase_III_dom3_sf"/>
</dbReference>
<dbReference type="EMBL" id="CP064654">
    <property type="protein sequence ID" value="QPC98804.1"/>
    <property type="molecule type" value="Genomic_DNA"/>
</dbReference>
<dbReference type="InterPro" id="IPR023606">
    <property type="entry name" value="CoA-Trfase_III_dom_1_sf"/>
</dbReference>
<feature type="region of interest" description="Disordered" evidence="2">
    <location>
        <begin position="348"/>
        <end position="382"/>
    </location>
</feature>
<dbReference type="Pfam" id="PF02515">
    <property type="entry name" value="CoA_transf_3"/>
    <property type="match status" value="1"/>
</dbReference>
<dbReference type="InterPro" id="IPR003673">
    <property type="entry name" value="CoA-Trfase_fam_III"/>
</dbReference>
<sequence>MIDPADGRAMLDGLRVVDMTSVVFGPYCTQILADFGADVTKVEAPGGDGFRYAASPAQTLGMGPAFIALNRGKKSVMLDLKLEADREAMREMLREADIFIHNVRAEAIGRLGFGYEDVRELAPHIIYVHCVGFGSDGPYAGLQAYDDVIQAGTGTTTLLPRVDGDPRPRYLPSLIADKVAGLHAAYAVMAAVIHRLRTGEGQHVEVPMFEAFSSFMLKEHLGGITFDPPVGQACYARQIDPHRQPFPTSDGYVSVVPYRPQHFCEVIAILGDEEFARQERFSTLPGIIAAVPELYDRIAALTPKFTTAEVVALMHANDMPAMAVRDMADMASEPHLTATGFMTRREHPSEGAHLEMREPSRFSGWEQAEPAPAPLLGQHNKP</sequence>
<dbReference type="SUPFAM" id="SSF89796">
    <property type="entry name" value="CoA-transferase family III (CaiB/BaiF)"/>
    <property type="match status" value="1"/>
</dbReference>
<accession>A0A7S8F413</accession>
<proteinExistence type="predicted"/>
<protein>
    <submittedName>
        <fullName evidence="3">CoA transferase</fullName>
    </submittedName>
</protein>